<dbReference type="Pfam" id="PF01381">
    <property type="entry name" value="HTH_3"/>
    <property type="match status" value="1"/>
</dbReference>
<dbReference type="PANTHER" id="PTHR46797">
    <property type="entry name" value="HTH-TYPE TRANSCRIPTIONAL REGULATOR"/>
    <property type="match status" value="1"/>
</dbReference>
<proteinExistence type="predicted"/>
<dbReference type="InterPro" id="IPR050807">
    <property type="entry name" value="TransReg_Diox_bact_type"/>
</dbReference>
<accession>A0A0G1D7F9</accession>
<keyword evidence="1" id="KW-0805">Transcription regulation</keyword>
<keyword evidence="2 5" id="KW-0238">DNA-binding</keyword>
<dbReference type="SMART" id="SM00530">
    <property type="entry name" value="HTH_XRE"/>
    <property type="match status" value="1"/>
</dbReference>
<dbReference type="EMBL" id="LCFK01000016">
    <property type="protein sequence ID" value="KKS93865.1"/>
    <property type="molecule type" value="Genomic_DNA"/>
</dbReference>
<evidence type="ECO:0000313" key="6">
    <source>
        <dbReference type="Proteomes" id="UP000033980"/>
    </source>
</evidence>
<evidence type="ECO:0000259" key="4">
    <source>
        <dbReference type="PROSITE" id="PS50943"/>
    </source>
</evidence>
<feature type="domain" description="HTH cro/C1-type" evidence="4">
    <location>
        <begin position="17"/>
        <end position="71"/>
    </location>
</feature>
<dbReference type="PANTHER" id="PTHR46797:SF23">
    <property type="entry name" value="HTH-TYPE TRANSCRIPTIONAL REGULATOR SUTR"/>
    <property type="match status" value="1"/>
</dbReference>
<dbReference type="PROSITE" id="PS50943">
    <property type="entry name" value="HTH_CROC1"/>
    <property type="match status" value="1"/>
</dbReference>
<comment type="caution">
    <text evidence="5">The sequence shown here is derived from an EMBL/GenBank/DDBJ whole genome shotgun (WGS) entry which is preliminary data.</text>
</comment>
<dbReference type="InterPro" id="IPR001387">
    <property type="entry name" value="Cro/C1-type_HTH"/>
</dbReference>
<organism evidence="5 6">
    <name type="scientific">Candidatus Collierbacteria bacterium GW2011_GWC2_43_12</name>
    <dbReference type="NCBI Taxonomy" id="1618390"/>
    <lineage>
        <taxon>Bacteria</taxon>
        <taxon>Candidatus Collieribacteriota</taxon>
    </lineage>
</organism>
<reference evidence="5 6" key="1">
    <citation type="journal article" date="2015" name="Nature">
        <title>rRNA introns, odd ribosomes, and small enigmatic genomes across a large radiation of phyla.</title>
        <authorList>
            <person name="Brown C.T."/>
            <person name="Hug L.A."/>
            <person name="Thomas B.C."/>
            <person name="Sharon I."/>
            <person name="Castelle C.J."/>
            <person name="Singh A."/>
            <person name="Wilkins M.J."/>
            <person name="Williams K.H."/>
            <person name="Banfield J.F."/>
        </authorList>
    </citation>
    <scope>NUCLEOTIDE SEQUENCE [LARGE SCALE GENOMIC DNA]</scope>
</reference>
<dbReference type="GO" id="GO:0005829">
    <property type="term" value="C:cytosol"/>
    <property type="evidence" value="ECO:0007669"/>
    <property type="project" value="TreeGrafter"/>
</dbReference>
<sequence>MNMIPDEKSQKAFGKNLRTVREDKNLSQEEVAMLSKISTTHYAGIERGEENPTFSVIENICKALKIKSSQVLPF</sequence>
<dbReference type="GO" id="GO:0003677">
    <property type="term" value="F:DNA binding"/>
    <property type="evidence" value="ECO:0007669"/>
    <property type="project" value="UniProtKB-KW"/>
</dbReference>
<evidence type="ECO:0000313" key="5">
    <source>
        <dbReference type="EMBL" id="KKS93865.1"/>
    </source>
</evidence>
<evidence type="ECO:0000256" key="1">
    <source>
        <dbReference type="ARBA" id="ARBA00023015"/>
    </source>
</evidence>
<protein>
    <submittedName>
        <fullName evidence="5">DNA-binding protein</fullName>
    </submittedName>
</protein>
<dbReference type="AlphaFoldDB" id="A0A0G1D7F9"/>
<dbReference type="InterPro" id="IPR010982">
    <property type="entry name" value="Lambda_DNA-bd_dom_sf"/>
</dbReference>
<dbReference type="Gene3D" id="1.10.260.40">
    <property type="entry name" value="lambda repressor-like DNA-binding domains"/>
    <property type="match status" value="1"/>
</dbReference>
<dbReference type="Proteomes" id="UP000033980">
    <property type="component" value="Unassembled WGS sequence"/>
</dbReference>
<evidence type="ECO:0000256" key="2">
    <source>
        <dbReference type="ARBA" id="ARBA00023125"/>
    </source>
</evidence>
<dbReference type="SUPFAM" id="SSF47413">
    <property type="entry name" value="lambda repressor-like DNA-binding domains"/>
    <property type="match status" value="1"/>
</dbReference>
<gene>
    <name evidence="5" type="ORF">UV68_C0016G0013</name>
</gene>
<name>A0A0G1D7F9_9BACT</name>
<keyword evidence="3" id="KW-0804">Transcription</keyword>
<dbReference type="GO" id="GO:0003700">
    <property type="term" value="F:DNA-binding transcription factor activity"/>
    <property type="evidence" value="ECO:0007669"/>
    <property type="project" value="TreeGrafter"/>
</dbReference>
<dbReference type="CDD" id="cd00093">
    <property type="entry name" value="HTH_XRE"/>
    <property type="match status" value="1"/>
</dbReference>
<evidence type="ECO:0000256" key="3">
    <source>
        <dbReference type="ARBA" id="ARBA00023163"/>
    </source>
</evidence>